<dbReference type="EMBL" id="JACEFO010002004">
    <property type="protein sequence ID" value="KAF8689701.1"/>
    <property type="molecule type" value="Genomic_DNA"/>
</dbReference>
<feature type="transmembrane region" description="Helical" evidence="8">
    <location>
        <begin position="35"/>
        <end position="54"/>
    </location>
</feature>
<keyword evidence="7" id="KW-0012">Acyltransferase</keyword>
<feature type="domain" description="Wax synthase" evidence="9">
    <location>
        <begin position="188"/>
        <end position="266"/>
    </location>
</feature>
<name>A0A835B6G1_9POAL</name>
<protein>
    <recommendedName>
        <fullName evidence="9">Wax synthase domain-containing protein</fullName>
    </recommendedName>
</protein>
<reference evidence="10" key="1">
    <citation type="submission" date="2020-07" db="EMBL/GenBank/DDBJ databases">
        <title>Genome sequence and genetic diversity analysis of an under-domesticated orphan crop, white fonio (Digitaria exilis).</title>
        <authorList>
            <person name="Bennetzen J.L."/>
            <person name="Chen S."/>
            <person name="Ma X."/>
            <person name="Wang X."/>
            <person name="Yssel A.E.J."/>
            <person name="Chaluvadi S.R."/>
            <person name="Johnson M."/>
            <person name="Gangashetty P."/>
            <person name="Hamidou F."/>
            <person name="Sanogo M.D."/>
            <person name="Zwaenepoel A."/>
            <person name="Wallace J."/>
            <person name="Van De Peer Y."/>
            <person name="Van Deynze A."/>
        </authorList>
    </citation>
    <scope>NUCLEOTIDE SEQUENCE</scope>
    <source>
        <tissue evidence="10">Leaves</tissue>
    </source>
</reference>
<gene>
    <name evidence="10" type="ORF">HU200_041697</name>
</gene>
<keyword evidence="5 8" id="KW-1133">Transmembrane helix</keyword>
<feature type="transmembrane region" description="Helical" evidence="8">
    <location>
        <begin position="232"/>
        <end position="252"/>
    </location>
</feature>
<feature type="transmembrane region" description="Helical" evidence="8">
    <location>
        <begin position="294"/>
        <end position="316"/>
    </location>
</feature>
<dbReference type="InterPro" id="IPR032805">
    <property type="entry name" value="Wax_synthase_dom"/>
</dbReference>
<evidence type="ECO:0000313" key="11">
    <source>
        <dbReference type="Proteomes" id="UP000636709"/>
    </source>
</evidence>
<dbReference type="AlphaFoldDB" id="A0A835B6G1"/>
<dbReference type="Pfam" id="PF13813">
    <property type="entry name" value="MBOAT_2"/>
    <property type="match status" value="1"/>
</dbReference>
<accession>A0A835B6G1</accession>
<evidence type="ECO:0000256" key="5">
    <source>
        <dbReference type="ARBA" id="ARBA00022989"/>
    </source>
</evidence>
<comment type="similarity">
    <text evidence="2">Belongs to the wax synthase family.</text>
</comment>
<keyword evidence="3" id="KW-0808">Transferase</keyword>
<evidence type="ECO:0000313" key="10">
    <source>
        <dbReference type="EMBL" id="KAF8689701.1"/>
    </source>
</evidence>
<sequence length="341" mass="37341">MDLRLRDSILLVSLAVSTAALYARAVSSRVRPGPTRLAMLLPVTIFFAAIPLVFSSALLRCAAALFLAWLGTFKVVLLAVGGGPLDPTLPALQFVLTTALPIELVIIPSGVHPDKARSMAGPASTSSLASFTSKVAVIATITRLYKYFHEMHLYVRLVLYGVHVWCSMELLFAGAAAACRGVLGVEVKPQFDKPYLATSLQDFWGRRWNLPVSAILRASVYDPVRARAGKEAGIVATFVVSGLMHEALVYYFTLEPPTGEMVAFFLLHGVCRVAEDWCARRWTARGWPAPPRHVARVLVLLFFMATSFSLIFPPVYRKGREEMLLKESAEALEAFFAGVVV</sequence>
<proteinExistence type="inferred from homology"/>
<feature type="transmembrane region" description="Helical" evidence="8">
    <location>
        <begin position="61"/>
        <end position="85"/>
    </location>
</feature>
<keyword evidence="11" id="KW-1185">Reference proteome</keyword>
<dbReference type="PANTHER" id="PTHR31595">
    <property type="entry name" value="LONG-CHAIN-ALCOHOL O-FATTY-ACYLTRANSFERASE 3-RELATED"/>
    <property type="match status" value="1"/>
</dbReference>
<keyword evidence="6 8" id="KW-0472">Membrane</keyword>
<feature type="transmembrane region" description="Helical" evidence="8">
    <location>
        <begin position="91"/>
        <end position="111"/>
    </location>
</feature>
<dbReference type="InterPro" id="IPR044851">
    <property type="entry name" value="Wax_synthase"/>
</dbReference>
<evidence type="ECO:0000256" key="7">
    <source>
        <dbReference type="ARBA" id="ARBA00023315"/>
    </source>
</evidence>
<evidence type="ECO:0000256" key="6">
    <source>
        <dbReference type="ARBA" id="ARBA00023136"/>
    </source>
</evidence>
<keyword evidence="4 8" id="KW-0812">Transmembrane</keyword>
<dbReference type="GO" id="GO:0016020">
    <property type="term" value="C:membrane"/>
    <property type="evidence" value="ECO:0007669"/>
    <property type="project" value="UniProtKB-SubCell"/>
</dbReference>
<dbReference type="Proteomes" id="UP000636709">
    <property type="component" value="Unassembled WGS sequence"/>
</dbReference>
<dbReference type="OrthoDB" id="1077582at2759"/>
<evidence type="ECO:0000256" key="8">
    <source>
        <dbReference type="SAM" id="Phobius"/>
    </source>
</evidence>
<comment type="caution">
    <text evidence="10">The sequence shown here is derived from an EMBL/GenBank/DDBJ whole genome shotgun (WGS) entry which is preliminary data.</text>
</comment>
<dbReference type="Gramene" id="Dexi6A01G0008570.1">
    <property type="protein sequence ID" value="Dexi6A01G0008570.1:cds"/>
    <property type="gene ID" value="Dexi6A01G0008570"/>
</dbReference>
<evidence type="ECO:0000256" key="1">
    <source>
        <dbReference type="ARBA" id="ARBA00004141"/>
    </source>
</evidence>
<dbReference type="GO" id="GO:0008374">
    <property type="term" value="F:O-acyltransferase activity"/>
    <property type="evidence" value="ECO:0007669"/>
    <property type="project" value="InterPro"/>
</dbReference>
<dbReference type="GO" id="GO:0006629">
    <property type="term" value="P:lipid metabolic process"/>
    <property type="evidence" value="ECO:0007669"/>
    <property type="project" value="InterPro"/>
</dbReference>
<evidence type="ECO:0000256" key="2">
    <source>
        <dbReference type="ARBA" id="ARBA00007282"/>
    </source>
</evidence>
<evidence type="ECO:0000259" key="9">
    <source>
        <dbReference type="Pfam" id="PF13813"/>
    </source>
</evidence>
<comment type="subcellular location">
    <subcellularLocation>
        <location evidence="1">Membrane</location>
        <topology evidence="1">Multi-pass membrane protein</topology>
    </subcellularLocation>
</comment>
<dbReference type="PANTHER" id="PTHR31595:SF35">
    <property type="entry name" value="OSJNBA0009K15.16 PROTEIN"/>
    <property type="match status" value="1"/>
</dbReference>
<evidence type="ECO:0000256" key="4">
    <source>
        <dbReference type="ARBA" id="ARBA00022692"/>
    </source>
</evidence>
<organism evidence="10 11">
    <name type="scientific">Digitaria exilis</name>
    <dbReference type="NCBI Taxonomy" id="1010633"/>
    <lineage>
        <taxon>Eukaryota</taxon>
        <taxon>Viridiplantae</taxon>
        <taxon>Streptophyta</taxon>
        <taxon>Embryophyta</taxon>
        <taxon>Tracheophyta</taxon>
        <taxon>Spermatophyta</taxon>
        <taxon>Magnoliopsida</taxon>
        <taxon>Liliopsida</taxon>
        <taxon>Poales</taxon>
        <taxon>Poaceae</taxon>
        <taxon>PACMAD clade</taxon>
        <taxon>Panicoideae</taxon>
        <taxon>Panicodae</taxon>
        <taxon>Paniceae</taxon>
        <taxon>Anthephorinae</taxon>
        <taxon>Digitaria</taxon>
    </lineage>
</organism>
<evidence type="ECO:0000256" key="3">
    <source>
        <dbReference type="ARBA" id="ARBA00022679"/>
    </source>
</evidence>